<gene>
    <name evidence="1" type="ORF">HRI_004638800</name>
</gene>
<dbReference type="AlphaFoldDB" id="A0A9W7J6R8"/>
<dbReference type="InterPro" id="IPR036691">
    <property type="entry name" value="Endo/exonu/phosph_ase_sf"/>
</dbReference>
<dbReference type="EMBL" id="BSYR01000056">
    <property type="protein sequence ID" value="GMJ09696.1"/>
    <property type="molecule type" value="Genomic_DNA"/>
</dbReference>
<dbReference type="OrthoDB" id="1002478at2759"/>
<keyword evidence="2" id="KW-1185">Reference proteome</keyword>
<dbReference type="SUPFAM" id="SSF56219">
    <property type="entry name" value="DNase I-like"/>
    <property type="match status" value="1"/>
</dbReference>
<accession>A0A9W7J6R8</accession>
<protein>
    <recommendedName>
        <fullName evidence="3">Endonuclease/exonuclease/phosphatase domain-containing protein</fullName>
    </recommendedName>
</protein>
<evidence type="ECO:0008006" key="3">
    <source>
        <dbReference type="Google" id="ProtNLM"/>
    </source>
</evidence>
<proteinExistence type="predicted"/>
<dbReference type="Proteomes" id="UP001165190">
    <property type="component" value="Unassembled WGS sequence"/>
</dbReference>
<evidence type="ECO:0000313" key="1">
    <source>
        <dbReference type="EMBL" id="GMJ09696.1"/>
    </source>
</evidence>
<evidence type="ECO:0000313" key="2">
    <source>
        <dbReference type="Proteomes" id="UP001165190"/>
    </source>
</evidence>
<dbReference type="Gene3D" id="3.60.10.10">
    <property type="entry name" value="Endonuclease/exonuclease/phosphatase"/>
    <property type="match status" value="1"/>
</dbReference>
<dbReference type="PANTHER" id="PTHR35218:SF9">
    <property type="entry name" value="ENDONUCLEASE_EXONUCLEASE_PHOSPHATASE DOMAIN-CONTAINING PROTEIN"/>
    <property type="match status" value="1"/>
</dbReference>
<name>A0A9W7J6R8_HIBTR</name>
<organism evidence="1 2">
    <name type="scientific">Hibiscus trionum</name>
    <name type="common">Flower of an hour</name>
    <dbReference type="NCBI Taxonomy" id="183268"/>
    <lineage>
        <taxon>Eukaryota</taxon>
        <taxon>Viridiplantae</taxon>
        <taxon>Streptophyta</taxon>
        <taxon>Embryophyta</taxon>
        <taxon>Tracheophyta</taxon>
        <taxon>Spermatophyta</taxon>
        <taxon>Magnoliopsida</taxon>
        <taxon>eudicotyledons</taxon>
        <taxon>Gunneridae</taxon>
        <taxon>Pentapetalae</taxon>
        <taxon>rosids</taxon>
        <taxon>malvids</taxon>
        <taxon>Malvales</taxon>
        <taxon>Malvaceae</taxon>
        <taxon>Malvoideae</taxon>
        <taxon>Hibiscus</taxon>
    </lineage>
</organism>
<comment type="caution">
    <text evidence="1">The sequence shown here is derived from an EMBL/GenBank/DDBJ whole genome shotgun (WGS) entry which is preliminary data.</text>
</comment>
<sequence>MDCKIFSWNVQGFGHWRFIPAANQFLRDYRPDIVVFVEPRVSGVRANAVIAALGFPNSHRVEAVGFAGGIWLAWWDTVSVEVLSNHFQYVHCRVNVKRSGASFLASAVYASPNSTQRKLLWENLRRLASNV</sequence>
<dbReference type="PANTHER" id="PTHR35218">
    <property type="entry name" value="RNASE H DOMAIN-CONTAINING PROTEIN"/>
    <property type="match status" value="1"/>
</dbReference>
<reference evidence="1" key="1">
    <citation type="submission" date="2023-05" db="EMBL/GenBank/DDBJ databases">
        <title>Genome and transcriptome analyses reveal genes involved in the formation of fine ridges on petal epidermal cells in Hibiscus trionum.</title>
        <authorList>
            <person name="Koshimizu S."/>
            <person name="Masuda S."/>
            <person name="Ishii T."/>
            <person name="Shirasu K."/>
            <person name="Hoshino A."/>
            <person name="Arita M."/>
        </authorList>
    </citation>
    <scope>NUCLEOTIDE SEQUENCE</scope>
    <source>
        <strain evidence="1">Hamamatsu line</strain>
    </source>
</reference>